<comment type="function">
    <text evidence="10">Mediator of sterol homeostasis involved in sterol uptake, trafficking and distribution into membranes.</text>
</comment>
<keyword evidence="8 10" id="KW-0443">Lipid metabolism</keyword>
<reference evidence="12" key="1">
    <citation type="submission" date="2025-08" db="UniProtKB">
        <authorList>
            <consortium name="RefSeq"/>
        </authorList>
    </citation>
    <scope>IDENTIFICATION</scope>
    <source>
        <tissue evidence="12">Whole Larva</tissue>
    </source>
</reference>
<name>A0ABM1MTD0_NICVS</name>
<evidence type="ECO:0000256" key="10">
    <source>
        <dbReference type="RuleBase" id="RU368065"/>
    </source>
</evidence>
<dbReference type="Proteomes" id="UP000695000">
    <property type="component" value="Unplaced"/>
</dbReference>
<gene>
    <name evidence="12" type="primary">LOC108563611</name>
</gene>
<feature type="transmembrane region" description="Helical" evidence="10">
    <location>
        <begin position="163"/>
        <end position="186"/>
    </location>
</feature>
<keyword evidence="9 10" id="KW-0472">Membrane</keyword>
<accession>A0ABM1MTD0</accession>
<protein>
    <recommendedName>
        <fullName evidence="10">Protein ARV</fullName>
    </recommendedName>
</protein>
<feature type="transmembrane region" description="Helical" evidence="10">
    <location>
        <begin position="218"/>
        <end position="237"/>
    </location>
</feature>
<evidence type="ECO:0000256" key="7">
    <source>
        <dbReference type="ARBA" id="ARBA00023055"/>
    </source>
</evidence>
<evidence type="ECO:0000313" key="12">
    <source>
        <dbReference type="RefSeq" id="XP_017777830.1"/>
    </source>
</evidence>
<dbReference type="PANTHER" id="PTHR14467">
    <property type="entry name" value="ARV1"/>
    <property type="match status" value="1"/>
</dbReference>
<keyword evidence="11" id="KW-1185">Reference proteome</keyword>
<keyword evidence="7 10" id="KW-0445">Lipid transport</keyword>
<evidence type="ECO:0000256" key="8">
    <source>
        <dbReference type="ARBA" id="ARBA00023098"/>
    </source>
</evidence>
<keyword evidence="5 10" id="KW-0256">Endoplasmic reticulum</keyword>
<dbReference type="PANTHER" id="PTHR14467:SF0">
    <property type="entry name" value="PROTEIN ARV1"/>
    <property type="match status" value="1"/>
</dbReference>
<dbReference type="RefSeq" id="XP_017777830.1">
    <property type="nucleotide sequence ID" value="XM_017922341.1"/>
</dbReference>
<sequence>MFAYVQQMLRIDDHFVCIHCGEPTQELYKKYSASVLKLKTCDSCNKIADKYIEYDPVIIIIDLVLLNREAYRHVLYNTGFSIHWKLLMVLLLMETYSEWVVKFPPDYKTPVVLHSYFTADFSYYKTFLKVASRAASFFVVILILTVIYNLWTKKKNFKELFFDVWKCTILSSFGIFLLLPSLIWNIDVVHDYHHIFVSLYTTLSQLVAYTVTCDCHKLWSIFVILTSYYFKIVHFDFVNA</sequence>
<dbReference type="Pfam" id="PF04161">
    <property type="entry name" value="Arv1"/>
    <property type="match status" value="1"/>
</dbReference>
<feature type="transmembrane region" description="Helical" evidence="10">
    <location>
        <begin position="74"/>
        <end position="93"/>
    </location>
</feature>
<dbReference type="InterPro" id="IPR007290">
    <property type="entry name" value="Arv1"/>
</dbReference>
<dbReference type="GeneID" id="108563611"/>
<evidence type="ECO:0000313" key="11">
    <source>
        <dbReference type="Proteomes" id="UP000695000"/>
    </source>
</evidence>
<comment type="similarity">
    <text evidence="2 10">Belongs to the ARV1 family.</text>
</comment>
<evidence type="ECO:0000256" key="4">
    <source>
        <dbReference type="ARBA" id="ARBA00022692"/>
    </source>
</evidence>
<keyword evidence="6 10" id="KW-1133">Transmembrane helix</keyword>
<evidence type="ECO:0000256" key="2">
    <source>
        <dbReference type="ARBA" id="ARBA00009187"/>
    </source>
</evidence>
<comment type="subcellular location">
    <subcellularLocation>
        <location evidence="1 10">Endoplasmic reticulum membrane</location>
        <topology evidence="1 10">Multi-pass membrane protein</topology>
    </subcellularLocation>
</comment>
<evidence type="ECO:0000256" key="5">
    <source>
        <dbReference type="ARBA" id="ARBA00022824"/>
    </source>
</evidence>
<evidence type="ECO:0000256" key="9">
    <source>
        <dbReference type="ARBA" id="ARBA00023136"/>
    </source>
</evidence>
<proteinExistence type="inferred from homology"/>
<evidence type="ECO:0000256" key="3">
    <source>
        <dbReference type="ARBA" id="ARBA00022448"/>
    </source>
</evidence>
<evidence type="ECO:0000256" key="6">
    <source>
        <dbReference type="ARBA" id="ARBA00022989"/>
    </source>
</evidence>
<evidence type="ECO:0000256" key="1">
    <source>
        <dbReference type="ARBA" id="ARBA00004477"/>
    </source>
</evidence>
<keyword evidence="4 10" id="KW-0812">Transmembrane</keyword>
<organism evidence="11 12">
    <name type="scientific">Nicrophorus vespilloides</name>
    <name type="common">Boreal carrion beetle</name>
    <dbReference type="NCBI Taxonomy" id="110193"/>
    <lineage>
        <taxon>Eukaryota</taxon>
        <taxon>Metazoa</taxon>
        <taxon>Ecdysozoa</taxon>
        <taxon>Arthropoda</taxon>
        <taxon>Hexapoda</taxon>
        <taxon>Insecta</taxon>
        <taxon>Pterygota</taxon>
        <taxon>Neoptera</taxon>
        <taxon>Endopterygota</taxon>
        <taxon>Coleoptera</taxon>
        <taxon>Polyphaga</taxon>
        <taxon>Staphyliniformia</taxon>
        <taxon>Silphidae</taxon>
        <taxon>Nicrophorinae</taxon>
        <taxon>Nicrophorus</taxon>
    </lineage>
</organism>
<feature type="transmembrane region" description="Helical" evidence="10">
    <location>
        <begin position="130"/>
        <end position="151"/>
    </location>
</feature>
<keyword evidence="3 10" id="KW-0813">Transport</keyword>